<evidence type="ECO:0000256" key="2">
    <source>
        <dbReference type="ARBA" id="ARBA00010488"/>
    </source>
</evidence>
<evidence type="ECO:0000256" key="3">
    <source>
        <dbReference type="ARBA" id="ARBA00022475"/>
    </source>
</evidence>
<dbReference type="Proteomes" id="UP000319716">
    <property type="component" value="Unassembled WGS sequence"/>
</dbReference>
<dbReference type="InterPro" id="IPR001296">
    <property type="entry name" value="Glyco_trans_1"/>
</dbReference>
<name>A0A4Y1ZB30_9BACL</name>
<dbReference type="PANTHER" id="PTHR37316:SF3">
    <property type="entry name" value="TEICHOIC ACID GLYCEROL-PHOSPHATE TRANSFERASE"/>
    <property type="match status" value="1"/>
</dbReference>
<feature type="domain" description="Glycosyl transferase family 1" evidence="8">
    <location>
        <begin position="1073"/>
        <end position="1212"/>
    </location>
</feature>
<feature type="domain" description="GW" evidence="9">
    <location>
        <begin position="977"/>
        <end position="1048"/>
    </location>
</feature>
<dbReference type="SUPFAM" id="SSF53756">
    <property type="entry name" value="UDP-Glycosyltransferase/glycogen phosphorylase"/>
    <property type="match status" value="2"/>
</dbReference>
<dbReference type="GO" id="GO:0047355">
    <property type="term" value="F:CDP-glycerol glycerophosphotransferase activity"/>
    <property type="evidence" value="ECO:0007669"/>
    <property type="project" value="InterPro"/>
</dbReference>
<dbReference type="Gene3D" id="2.30.30.170">
    <property type="match status" value="2"/>
</dbReference>
<evidence type="ECO:0000259" key="9">
    <source>
        <dbReference type="Pfam" id="PF13457"/>
    </source>
</evidence>
<dbReference type="Gene3D" id="3.40.50.11820">
    <property type="match status" value="1"/>
</dbReference>
<sequence length="1229" mass="141537">MIPKNDALLRRYYKDMLDHWIGTFNELLSIELMTAKGEMDKLGKLKKVIKRRLRFVFGPLVNGLKQSHRMRRLYAKYYDRTNIKKNVILYESRDGRSITDSPYAMFKYLLKHDHEKKYTHIWSIVAGDAELDEIIKDYADSTNVQFVIRNSRDYVKALTEAEFLITNSTFQTFFVPKEGQKYINTWHGTPLKTMGFDIPGNPAHSQNVLRNFLSAHYLLSPNAHTTMMYTKSYKLDGLYRGEILESGYPRIDLTLTTPKAEVLAKLRKMHVRIDPNKKIFLYTPTWKGSNVNHAQGNIRQIIAERAFLEQELGDHYNVLIKVHPFLYPHVRGQKELQGKLIPDVTDTNELLRVVDLLVTDYSSIFFDYLVTGKPIIFYCWDKDLYDTERGMYIKAKELPGPTAFNVWQLVDLVKHVKEIEKTYKDSYQKMKARFVNYDDGHATERYVDYIFNHKHPERINRIRVNNNKKRILIYPGGMKNNGITSSFINLTNTIDYSKYDVTLFMNTPHRAEILNNLNKVNPNVRLLFKPGIPIYKLNEIYRDKLIQNRSLKGYLKRLYPKKAYKREVNRLMGNQTFDISIDFSGYSYFWAKYMIEANSLKKICFMHNDVKADSERTIGNRHPHLINLRGIFSLYNKFDKLLSVSKATMELNKAKLKPYASEDKFDYSVNTIDPQKILGLNAQEDESVSESMQIKSVKFNAQVTGDRSEVRIWPELSDPEVDPPVIHHVPKEASLFVIAEARKDGEPLYCKILINSIYVGWIEKGHIEYVPDEILEQRTCHAYGSIQWPGHNALWTKPYDVLGCTRISDAKFLKNVLVRIQEEAVTTTASYNRIAVKNQELGWLDANAIKVIGEETSVSKRLQRAIRELLNHAKHHQVIASLPNRTLEEEHLSLYGRVTEDADRFSIGNKPYPNYGYKAVGNAAELAGKTLGIRKKSTTRAGSFYLCCDDQVTLGWLDAQAIRILDESELINVAIEEKAVHYSVTPKPESDHSVWKEPLGFTENEKIATLSEDTDYIVKKEVQTSEGSSLELYTDRSEKVGYIDKSAVELNENELTNINGESIGAIDSSCFNFITMGRLSPEKNQEALIRAVARLAEEYKNVRLYILGSGPLKNQLLSVISELDVADKIFLLGQVDQPFRMMRQCDCFVLSSIYEGQPMVLLEAMTLGMKIIASNIIANTYVLKNGDYGLLTKGTDSESIYEALKEMYTHPSMQFKSFDYETYNKTGNW</sequence>
<evidence type="ECO:0000256" key="6">
    <source>
        <dbReference type="ARBA" id="ARBA00022944"/>
    </source>
</evidence>
<evidence type="ECO:0000259" key="8">
    <source>
        <dbReference type="Pfam" id="PF00534"/>
    </source>
</evidence>
<protein>
    <submittedName>
        <fullName evidence="10">Teichoic acid biosynthesis protein</fullName>
    </submittedName>
</protein>
<feature type="domain" description="GW" evidence="9">
    <location>
        <begin position="892"/>
        <end position="962"/>
    </location>
</feature>
<keyword evidence="6" id="KW-0777">Teichoic acid biosynthesis</keyword>
<evidence type="ECO:0000313" key="11">
    <source>
        <dbReference type="Proteomes" id="UP000319716"/>
    </source>
</evidence>
<evidence type="ECO:0000256" key="4">
    <source>
        <dbReference type="ARBA" id="ARBA00022679"/>
    </source>
</evidence>
<comment type="similarity">
    <text evidence="2">Belongs to the CDP-glycerol glycerophosphotransferase family.</text>
</comment>
<dbReference type="GO" id="GO:0005886">
    <property type="term" value="C:plasma membrane"/>
    <property type="evidence" value="ECO:0007669"/>
    <property type="project" value="UniProtKB-SubCell"/>
</dbReference>
<organism evidence="10 11">
    <name type="scientific">Sporolactobacillus inulinus</name>
    <dbReference type="NCBI Taxonomy" id="2078"/>
    <lineage>
        <taxon>Bacteria</taxon>
        <taxon>Bacillati</taxon>
        <taxon>Bacillota</taxon>
        <taxon>Bacilli</taxon>
        <taxon>Bacillales</taxon>
        <taxon>Sporolactobacillaceae</taxon>
        <taxon>Sporolactobacillus</taxon>
    </lineage>
</organism>
<dbReference type="Pfam" id="PF13457">
    <property type="entry name" value="GW"/>
    <property type="match status" value="3"/>
</dbReference>
<keyword evidence="5" id="KW-0732">Signal</keyword>
<comment type="caution">
    <text evidence="10">The sequence shown here is derived from an EMBL/GenBank/DDBJ whole genome shotgun (WGS) entry which is preliminary data.</text>
</comment>
<dbReference type="InterPro" id="IPR007554">
    <property type="entry name" value="Glycerophosphate_synth"/>
</dbReference>
<proteinExistence type="inferred from homology"/>
<dbReference type="GO" id="GO:0019350">
    <property type="term" value="P:teichoic acid biosynthetic process"/>
    <property type="evidence" value="ECO:0007669"/>
    <property type="project" value="UniProtKB-KW"/>
</dbReference>
<dbReference type="EMBL" id="BEXB01000012">
    <property type="protein sequence ID" value="GAY76230.1"/>
    <property type="molecule type" value="Genomic_DNA"/>
</dbReference>
<dbReference type="Pfam" id="PF04464">
    <property type="entry name" value="Glyphos_transf"/>
    <property type="match status" value="1"/>
</dbReference>
<gene>
    <name evidence="10" type="ORF">NBRC111894_1784</name>
</gene>
<evidence type="ECO:0000313" key="10">
    <source>
        <dbReference type="EMBL" id="GAY76230.1"/>
    </source>
</evidence>
<dbReference type="CDD" id="cd03811">
    <property type="entry name" value="GT4_GT28_WabH-like"/>
    <property type="match status" value="1"/>
</dbReference>
<keyword evidence="7" id="KW-0472">Membrane</keyword>
<evidence type="ECO:0000256" key="5">
    <source>
        <dbReference type="ARBA" id="ARBA00022729"/>
    </source>
</evidence>
<dbReference type="Gene3D" id="3.40.50.12580">
    <property type="match status" value="1"/>
</dbReference>
<dbReference type="AlphaFoldDB" id="A0A4Y1ZB30"/>
<dbReference type="PANTHER" id="PTHR37316">
    <property type="entry name" value="TEICHOIC ACID GLYCEROL-PHOSPHATE PRIMASE"/>
    <property type="match status" value="1"/>
</dbReference>
<dbReference type="Gene3D" id="3.40.50.2000">
    <property type="entry name" value="Glycogen Phosphorylase B"/>
    <property type="match status" value="1"/>
</dbReference>
<dbReference type="GO" id="GO:0016757">
    <property type="term" value="F:glycosyltransferase activity"/>
    <property type="evidence" value="ECO:0007669"/>
    <property type="project" value="InterPro"/>
</dbReference>
<evidence type="ECO:0000256" key="1">
    <source>
        <dbReference type="ARBA" id="ARBA00004202"/>
    </source>
</evidence>
<dbReference type="SUPFAM" id="SSF82057">
    <property type="entry name" value="Prokaryotic SH3-related domain"/>
    <property type="match status" value="2"/>
</dbReference>
<dbReference type="InterPro" id="IPR038200">
    <property type="entry name" value="GW_dom_sf"/>
</dbReference>
<comment type="subcellular location">
    <subcellularLocation>
        <location evidence="1">Cell membrane</location>
        <topology evidence="1">Peripheral membrane protein</topology>
    </subcellularLocation>
</comment>
<dbReference type="InterPro" id="IPR043149">
    <property type="entry name" value="TagF_N"/>
</dbReference>
<dbReference type="InterPro" id="IPR043148">
    <property type="entry name" value="TagF_C"/>
</dbReference>
<keyword evidence="3" id="KW-1003">Cell membrane</keyword>
<dbReference type="Pfam" id="PF00534">
    <property type="entry name" value="Glycos_transf_1"/>
    <property type="match status" value="1"/>
</dbReference>
<accession>A0A4Y1ZB30</accession>
<keyword evidence="4" id="KW-0808">Transferase</keyword>
<feature type="domain" description="GW" evidence="9">
    <location>
        <begin position="777"/>
        <end position="850"/>
    </location>
</feature>
<reference evidence="10 11" key="1">
    <citation type="submission" date="2017-11" db="EMBL/GenBank/DDBJ databases">
        <title>Draft Genome Sequence of Sporolactobacillus inulinus NBRC 111894 Isolated from Koso, a Japanese Sugar-Vegetable Fermented Beverage.</title>
        <authorList>
            <person name="Chiou T.Y."/>
            <person name="Oshima K."/>
            <person name="Suda W."/>
            <person name="Hattori M."/>
            <person name="Takahashi T."/>
        </authorList>
    </citation>
    <scope>NUCLEOTIDE SEQUENCE [LARGE SCALE GENOMIC DNA]</scope>
    <source>
        <strain evidence="10 11">NBRC111894</strain>
    </source>
</reference>
<evidence type="ECO:0000256" key="7">
    <source>
        <dbReference type="ARBA" id="ARBA00023136"/>
    </source>
</evidence>
<dbReference type="InterPro" id="IPR025987">
    <property type="entry name" value="GW_dom"/>
</dbReference>
<dbReference type="InterPro" id="IPR051612">
    <property type="entry name" value="Teichoic_Acid_Biosynth"/>
</dbReference>